<protein>
    <submittedName>
        <fullName evidence="2">MarR family transcriptional regulator</fullName>
    </submittedName>
</protein>
<dbReference type="InterPro" id="IPR036390">
    <property type="entry name" value="WH_DNA-bd_sf"/>
</dbReference>
<dbReference type="PANTHER" id="PTHR33164:SF43">
    <property type="entry name" value="HTH-TYPE TRANSCRIPTIONAL REPRESSOR YETL"/>
    <property type="match status" value="1"/>
</dbReference>
<dbReference type="InterPro" id="IPR039422">
    <property type="entry name" value="MarR/SlyA-like"/>
</dbReference>
<organism evidence="2 3">
    <name type="scientific">Noviherbaspirillum album</name>
    <dbReference type="NCBI Taxonomy" id="3080276"/>
    <lineage>
        <taxon>Bacteria</taxon>
        <taxon>Pseudomonadati</taxon>
        <taxon>Pseudomonadota</taxon>
        <taxon>Betaproteobacteria</taxon>
        <taxon>Burkholderiales</taxon>
        <taxon>Oxalobacteraceae</taxon>
        <taxon>Noviherbaspirillum</taxon>
    </lineage>
</organism>
<proteinExistence type="predicted"/>
<dbReference type="PANTHER" id="PTHR33164">
    <property type="entry name" value="TRANSCRIPTIONAL REGULATOR, MARR FAMILY"/>
    <property type="match status" value="1"/>
</dbReference>
<dbReference type="InterPro" id="IPR036388">
    <property type="entry name" value="WH-like_DNA-bd_sf"/>
</dbReference>
<dbReference type="PROSITE" id="PS50995">
    <property type="entry name" value="HTH_MARR_2"/>
    <property type="match status" value="1"/>
</dbReference>
<gene>
    <name evidence="2" type="ORF">RY831_16840</name>
</gene>
<dbReference type="Proteomes" id="UP001352263">
    <property type="component" value="Unassembled WGS sequence"/>
</dbReference>
<name>A0ABU6JB04_9BURK</name>
<keyword evidence="3" id="KW-1185">Reference proteome</keyword>
<dbReference type="RefSeq" id="WP_326507546.1">
    <property type="nucleotide sequence ID" value="NZ_JAWIIV010000013.1"/>
</dbReference>
<sequence>MSDISDEVFESIHAIMHLYRSRQYRALREGGHDLTHMETKVLGYFARHPGATQSDLVAHTGRDKAQLARLIKGLRDRDFLEASTDAADRRSVRLQVTAAGQEVFRRLRLQGRHLSSVAVKGLADAERGMLVTLLQRVRANLDNDAE</sequence>
<feature type="domain" description="HTH marR-type" evidence="1">
    <location>
        <begin position="5"/>
        <end position="139"/>
    </location>
</feature>
<accession>A0ABU6JB04</accession>
<dbReference type="InterPro" id="IPR000835">
    <property type="entry name" value="HTH_MarR-typ"/>
</dbReference>
<evidence type="ECO:0000313" key="3">
    <source>
        <dbReference type="Proteomes" id="UP001352263"/>
    </source>
</evidence>
<comment type="caution">
    <text evidence="2">The sequence shown here is derived from an EMBL/GenBank/DDBJ whole genome shotgun (WGS) entry which is preliminary data.</text>
</comment>
<dbReference type="SUPFAM" id="SSF46785">
    <property type="entry name" value="Winged helix' DNA-binding domain"/>
    <property type="match status" value="1"/>
</dbReference>
<evidence type="ECO:0000313" key="2">
    <source>
        <dbReference type="EMBL" id="MEC4720834.1"/>
    </source>
</evidence>
<dbReference type="EMBL" id="JAWIIV010000013">
    <property type="protein sequence ID" value="MEC4720834.1"/>
    <property type="molecule type" value="Genomic_DNA"/>
</dbReference>
<dbReference type="Pfam" id="PF12802">
    <property type="entry name" value="MarR_2"/>
    <property type="match status" value="1"/>
</dbReference>
<dbReference type="SMART" id="SM00347">
    <property type="entry name" value="HTH_MARR"/>
    <property type="match status" value="1"/>
</dbReference>
<dbReference type="Gene3D" id="1.10.10.10">
    <property type="entry name" value="Winged helix-like DNA-binding domain superfamily/Winged helix DNA-binding domain"/>
    <property type="match status" value="1"/>
</dbReference>
<evidence type="ECO:0000259" key="1">
    <source>
        <dbReference type="PROSITE" id="PS50995"/>
    </source>
</evidence>
<reference evidence="2 3" key="1">
    <citation type="submission" date="2023-10" db="EMBL/GenBank/DDBJ databases">
        <title>Noviherbaspirillum sp. CPCC 100848 genome assembly.</title>
        <authorList>
            <person name="Li X.Y."/>
            <person name="Fang X.M."/>
        </authorList>
    </citation>
    <scope>NUCLEOTIDE SEQUENCE [LARGE SCALE GENOMIC DNA]</scope>
    <source>
        <strain evidence="2 3">CPCC 100848</strain>
    </source>
</reference>